<gene>
    <name evidence="3" type="ORF">DSM106972_002580</name>
</gene>
<dbReference type="InterPro" id="IPR052177">
    <property type="entry name" value="Divisome_Glycosyl_Hydrolase"/>
</dbReference>
<name>A0A433VUI0_9CYAN</name>
<protein>
    <recommendedName>
        <fullName evidence="2">Glycosyl hydrolase-like 10 domain-containing protein</fullName>
    </recommendedName>
</protein>
<sequence>MSLRPLDVVKMFSWRRFGAAALISSLLIPFLGQPSEAQLNEYCQLPNKAVQQKENLRISALRGNLSAHKKYQNLLQKHGEAVRGCRQNNWLQVQAIWLRLYPCDIQAGALDRIMDRIVNKGYNAVYVETFYDGRVMLPSNDNPTVWPSVVRAPGQENTDLLKKAIQKGRERGLKVYAWMYTANFGFNYAQRKDRESAIARNGKGQTSLYVVDGGSHVFIDPYSVTARTDYIRLVQAVARRRPDGILFDYVRYPRQAGSNSIATRVTDLWLYTEATQKALFRRAQNTKGLDLIRRFLGKGYVTTSDITDVDRLYPKEGEPMWQGRTLLANKSISTLPQRQQQLQSDLWQLTVAHTMQGIIDFITLAAYPAQQMGVPAGAVFFPEGNQIHGQGYDSRLQPWDRFPSNFEWHPMSYANCGNVACIAQQVQRVLSMSRPETQIIPAVAGTWGKSVSGRPSLEVQMQALRQFAPRVRSVSHFAYSWQDPQHDSERKLCRTQ</sequence>
<dbReference type="Gene3D" id="3.20.20.80">
    <property type="entry name" value="Glycosidases"/>
    <property type="match status" value="1"/>
</dbReference>
<dbReference type="Proteomes" id="UP000271624">
    <property type="component" value="Unassembled WGS sequence"/>
</dbReference>
<reference evidence="3" key="1">
    <citation type="submission" date="2018-12" db="EMBL/GenBank/DDBJ databases">
        <authorList>
            <person name="Will S."/>
            <person name="Neumann-Schaal M."/>
            <person name="Henke P."/>
        </authorList>
    </citation>
    <scope>NUCLEOTIDE SEQUENCE</scope>
    <source>
        <strain evidence="3">PCC 7102</strain>
    </source>
</reference>
<proteinExistence type="predicted"/>
<dbReference type="RefSeq" id="WP_186538577.1">
    <property type="nucleotide sequence ID" value="NZ_RSCL01000001.1"/>
</dbReference>
<keyword evidence="1" id="KW-0732">Signal</keyword>
<dbReference type="AlphaFoldDB" id="A0A433VUI0"/>
<feature type="domain" description="Glycosyl hydrolase-like 10" evidence="2">
    <location>
        <begin position="119"/>
        <end position="263"/>
    </location>
</feature>
<accession>A0A433VUI0</accession>
<dbReference type="EMBL" id="RSCL01000001">
    <property type="protein sequence ID" value="RUT09763.1"/>
    <property type="molecule type" value="Genomic_DNA"/>
</dbReference>
<keyword evidence="4" id="KW-1185">Reference proteome</keyword>
<dbReference type="Pfam" id="PF02638">
    <property type="entry name" value="GHL10"/>
    <property type="match status" value="1"/>
</dbReference>
<dbReference type="InterPro" id="IPR003790">
    <property type="entry name" value="GHL10"/>
</dbReference>
<evidence type="ECO:0000313" key="4">
    <source>
        <dbReference type="Proteomes" id="UP000271624"/>
    </source>
</evidence>
<dbReference type="SUPFAM" id="SSF51445">
    <property type="entry name" value="(Trans)glycosidases"/>
    <property type="match status" value="1"/>
</dbReference>
<comment type="caution">
    <text evidence="3">The sequence shown here is derived from an EMBL/GenBank/DDBJ whole genome shotgun (WGS) entry which is preliminary data.</text>
</comment>
<evidence type="ECO:0000256" key="1">
    <source>
        <dbReference type="ARBA" id="ARBA00022729"/>
    </source>
</evidence>
<reference evidence="3" key="2">
    <citation type="journal article" date="2019" name="Genome Biol. Evol.">
        <title>Day and night: Metabolic profiles and evolutionary relationships of six axenic non-marine cyanobacteria.</title>
        <authorList>
            <person name="Will S.E."/>
            <person name="Henke P."/>
            <person name="Boedeker C."/>
            <person name="Huang S."/>
            <person name="Brinkmann H."/>
            <person name="Rohde M."/>
            <person name="Jarek M."/>
            <person name="Friedl T."/>
            <person name="Seufert S."/>
            <person name="Schumacher M."/>
            <person name="Overmann J."/>
            <person name="Neumann-Schaal M."/>
            <person name="Petersen J."/>
        </authorList>
    </citation>
    <scope>NUCLEOTIDE SEQUENCE [LARGE SCALE GENOMIC DNA]</scope>
    <source>
        <strain evidence="3">PCC 7102</strain>
    </source>
</reference>
<evidence type="ECO:0000313" key="3">
    <source>
        <dbReference type="EMBL" id="RUT09763.1"/>
    </source>
</evidence>
<organism evidence="3 4">
    <name type="scientific">Dulcicalothrix desertica PCC 7102</name>
    <dbReference type="NCBI Taxonomy" id="232991"/>
    <lineage>
        <taxon>Bacteria</taxon>
        <taxon>Bacillati</taxon>
        <taxon>Cyanobacteriota</taxon>
        <taxon>Cyanophyceae</taxon>
        <taxon>Nostocales</taxon>
        <taxon>Calotrichaceae</taxon>
        <taxon>Dulcicalothrix</taxon>
    </lineage>
</organism>
<dbReference type="PANTHER" id="PTHR43405:SF1">
    <property type="entry name" value="GLYCOSYL HYDROLASE DIGH"/>
    <property type="match status" value="1"/>
</dbReference>
<evidence type="ECO:0000259" key="2">
    <source>
        <dbReference type="Pfam" id="PF02638"/>
    </source>
</evidence>
<dbReference type="PANTHER" id="PTHR43405">
    <property type="entry name" value="GLYCOSYL HYDROLASE DIGH"/>
    <property type="match status" value="1"/>
</dbReference>
<dbReference type="InterPro" id="IPR017853">
    <property type="entry name" value="GH"/>
</dbReference>